<organism evidence="2 3">
    <name type="scientific">Sporormia fimetaria CBS 119925</name>
    <dbReference type="NCBI Taxonomy" id="1340428"/>
    <lineage>
        <taxon>Eukaryota</taxon>
        <taxon>Fungi</taxon>
        <taxon>Dikarya</taxon>
        <taxon>Ascomycota</taxon>
        <taxon>Pezizomycotina</taxon>
        <taxon>Dothideomycetes</taxon>
        <taxon>Pleosporomycetidae</taxon>
        <taxon>Pleosporales</taxon>
        <taxon>Sporormiaceae</taxon>
        <taxon>Sporormia</taxon>
    </lineage>
</organism>
<dbReference type="OrthoDB" id="5339076at2759"/>
<feature type="compositionally biased region" description="Polar residues" evidence="1">
    <location>
        <begin position="1"/>
        <end position="11"/>
    </location>
</feature>
<feature type="compositionally biased region" description="Low complexity" evidence="1">
    <location>
        <begin position="769"/>
        <end position="791"/>
    </location>
</feature>
<feature type="compositionally biased region" description="Basic and acidic residues" evidence="1">
    <location>
        <begin position="496"/>
        <end position="508"/>
    </location>
</feature>
<feature type="compositionally biased region" description="Acidic residues" evidence="1">
    <location>
        <begin position="73"/>
        <end position="90"/>
    </location>
</feature>
<feature type="compositionally biased region" description="Polar residues" evidence="1">
    <location>
        <begin position="478"/>
        <end position="488"/>
    </location>
</feature>
<dbReference type="EMBL" id="MU006592">
    <property type="protein sequence ID" value="KAF2743958.1"/>
    <property type="molecule type" value="Genomic_DNA"/>
</dbReference>
<accession>A0A6A6V0A4</accession>
<sequence>MTTTQTVSSLSVPHADAMELQSDTAEDVDLDLTSTYSKPDGEDEDVSIHDATIDDASDLQRTADDDFMVDKEDAIDEDEIDYDDDVELEDVGQSHDPELSTVEDSKTRTPHAEVTPAPELRNSTPLDDDLIDYSDDDEEPLATGALNQESESHSENPATEAIGSVPNGQDPEGEQPLHDGAAGPDLYEEDATAQNDSTEAISVHEQQDLQDDGASRESGNDAVDQNDDYETGDATYDAALEPATAQPHQDFEAQAVQEPESSTNQGAAVHVGSTAEQTSLHPVSVAYYGSELWLFKPRHSAVDGEWLLEDDSSSLAAMPLHSLFGALRNQLGDELGEGTEIGLRFDDFYAWEVFEDCMACACLSLKELVDFYLALHLQDGETDPEPMHITLTFRPRVMQLVLQLKEAVKQGWGFTGLAKEVEEGRVVFNAFSGEDTYEPLEEYQEEYEEGGEDEYPENEINSDVAEADQFEVQTTDLEPNTAATQPQPVASEDVVSESKNEENAEGTKESPQNGDAGSVSAAGARLAEQDDYIDYTDDEEDEATPHSTHISTRDVSTGTSTLQEEQDSHVPEVTDDQTNETEPYDGLDQVDYDFGDENEDYGEADHYGGYEQDASFASDTNQVGFEEDAMFAGDTNEAGYEQDASFADDTNEAGYEHEHENQDYDDPSANGKEYIGYDAGQDYYDNGVGASAEQNTLSVAAGTGYVGQSHGEGIDAKVDFQPTGDSVTDIDDSVDVDADQAETTSYEYKDEIDYDDDEEDVPEQTKETQSSVASVAVPPLAGAAGPGSPQGQKRRHHGVDGDVLGADESIEAKRIKL</sequence>
<feature type="region of interest" description="Disordered" evidence="1">
    <location>
        <begin position="1"/>
        <end position="230"/>
    </location>
</feature>
<feature type="compositionally biased region" description="Basic and acidic residues" evidence="1">
    <location>
        <begin position="92"/>
        <end position="111"/>
    </location>
</feature>
<reference evidence="2" key="1">
    <citation type="journal article" date="2020" name="Stud. Mycol.">
        <title>101 Dothideomycetes genomes: a test case for predicting lifestyles and emergence of pathogens.</title>
        <authorList>
            <person name="Haridas S."/>
            <person name="Albert R."/>
            <person name="Binder M."/>
            <person name="Bloem J."/>
            <person name="Labutti K."/>
            <person name="Salamov A."/>
            <person name="Andreopoulos B."/>
            <person name="Baker S."/>
            <person name="Barry K."/>
            <person name="Bills G."/>
            <person name="Bluhm B."/>
            <person name="Cannon C."/>
            <person name="Castanera R."/>
            <person name="Culley D."/>
            <person name="Daum C."/>
            <person name="Ezra D."/>
            <person name="Gonzalez J."/>
            <person name="Henrissat B."/>
            <person name="Kuo A."/>
            <person name="Liang C."/>
            <person name="Lipzen A."/>
            <person name="Lutzoni F."/>
            <person name="Magnuson J."/>
            <person name="Mondo S."/>
            <person name="Nolan M."/>
            <person name="Ohm R."/>
            <person name="Pangilinan J."/>
            <person name="Park H.-J."/>
            <person name="Ramirez L."/>
            <person name="Alfaro M."/>
            <person name="Sun H."/>
            <person name="Tritt A."/>
            <person name="Yoshinaga Y."/>
            <person name="Zwiers L.-H."/>
            <person name="Turgeon B."/>
            <person name="Goodwin S."/>
            <person name="Spatafora J."/>
            <person name="Crous P."/>
            <person name="Grigoriev I."/>
        </authorList>
    </citation>
    <scope>NUCLEOTIDE SEQUENCE</scope>
    <source>
        <strain evidence="2">CBS 119925</strain>
    </source>
</reference>
<feature type="compositionally biased region" description="Acidic residues" evidence="1">
    <location>
        <begin position="728"/>
        <end position="740"/>
    </location>
</feature>
<dbReference type="AlphaFoldDB" id="A0A6A6V0A4"/>
<feature type="compositionally biased region" description="Acidic residues" evidence="1">
    <location>
        <begin position="529"/>
        <end position="542"/>
    </location>
</feature>
<feature type="region of interest" description="Disordered" evidence="1">
    <location>
        <begin position="437"/>
        <end position="457"/>
    </location>
</feature>
<keyword evidence="3" id="KW-1185">Reference proteome</keyword>
<dbReference type="InterPro" id="IPR018822">
    <property type="entry name" value="UPF0646"/>
</dbReference>
<gene>
    <name evidence="2" type="ORF">M011DRAFT_480271</name>
</gene>
<dbReference type="Proteomes" id="UP000799440">
    <property type="component" value="Unassembled WGS sequence"/>
</dbReference>
<feature type="region of interest" description="Disordered" evidence="1">
    <location>
        <begin position="710"/>
        <end position="817"/>
    </location>
</feature>
<evidence type="ECO:0000313" key="2">
    <source>
        <dbReference type="EMBL" id="KAF2743958.1"/>
    </source>
</evidence>
<evidence type="ECO:0000313" key="3">
    <source>
        <dbReference type="Proteomes" id="UP000799440"/>
    </source>
</evidence>
<dbReference type="Pfam" id="PF10336">
    <property type="entry name" value="DUF2420"/>
    <property type="match status" value="1"/>
</dbReference>
<name>A0A6A6V0A4_9PLEO</name>
<feature type="compositionally biased region" description="Polar residues" evidence="1">
    <location>
        <begin position="545"/>
        <end position="563"/>
    </location>
</feature>
<feature type="region of interest" description="Disordered" evidence="1">
    <location>
        <begin position="478"/>
        <end position="611"/>
    </location>
</feature>
<proteinExistence type="predicted"/>
<protein>
    <submittedName>
        <fullName evidence="2">Uncharacterized protein</fullName>
    </submittedName>
</protein>
<feature type="compositionally biased region" description="Basic and acidic residues" evidence="1">
    <location>
        <begin position="61"/>
        <end position="72"/>
    </location>
</feature>
<feature type="compositionally biased region" description="Acidic residues" evidence="1">
    <location>
        <begin position="126"/>
        <end position="140"/>
    </location>
</feature>
<feature type="compositionally biased region" description="Acidic residues" evidence="1">
    <location>
        <begin position="750"/>
        <end position="762"/>
    </location>
</feature>
<feature type="compositionally biased region" description="Acidic residues" evidence="1">
    <location>
        <begin position="573"/>
        <end position="602"/>
    </location>
</feature>
<evidence type="ECO:0000256" key="1">
    <source>
        <dbReference type="SAM" id="MobiDB-lite"/>
    </source>
</evidence>
<feature type="region of interest" description="Disordered" evidence="1">
    <location>
        <begin position="642"/>
        <end position="672"/>
    </location>
</feature>